<name>A0ACC1JFG4_9FUNG</name>
<organism evidence="1 2">
    <name type="scientific">Linderina macrospora</name>
    <dbReference type="NCBI Taxonomy" id="4868"/>
    <lineage>
        <taxon>Eukaryota</taxon>
        <taxon>Fungi</taxon>
        <taxon>Fungi incertae sedis</taxon>
        <taxon>Zoopagomycota</taxon>
        <taxon>Kickxellomycotina</taxon>
        <taxon>Kickxellomycetes</taxon>
        <taxon>Kickxellales</taxon>
        <taxon>Kickxellaceae</taxon>
        <taxon>Linderina</taxon>
    </lineage>
</organism>
<dbReference type="EMBL" id="JANBPW010000317">
    <property type="protein sequence ID" value="KAJ1949973.1"/>
    <property type="molecule type" value="Genomic_DNA"/>
</dbReference>
<keyword evidence="2" id="KW-1185">Reference proteome</keyword>
<sequence length="894" mass="96498">HRQLAALVASKIYFHLGAFDDALTFALGAGDLFDLAENSAYVQTVVNRAIDKYIELRSHNDDSGSEWQKPIDSKLEAVFERMVERCFESKEFDQVVGIAIEARRLDVLERALTSGNTKLLLAYVQNECVDYIGSIHLQNRVQELLVKVYTQFENPNYEAVCQNLAKLNNPSKTAEILTSLIQSGENGILSAYQIAFDLNANSSQEFTGTVNSELAQSDAAKAEADGVSAAVARVQAILSGEESLKLHLEFLFSNNKTDMGILNRTCKILDSRSSLAHNAVTLSNAFMHAGTTVDNFLRENLEWLSRASSWSKFSATAALGVIHQGQTRNGFSLLEPYLPEDAVSSSPFSEGGAFYALGLINASHGSDRVISYLQNALATFQGQNVEILQHGASLGLGAAGLGSGSEDVVEALKTVLFADSAVSGEAAAIGMGLVMMGTGHDATIKDMLMYARETQHEKIIRALAVGMGLVMFGRQQDADPLIELLVEEEDPLLRLGAVQMTTMAYTGTGDNNAIRRLLHLAVSDVNDDVRRAAVTGLGFLLLRSPEQVPRMVQLLSESFNPHVRFGATLALGIACAGSGSKAAIAILEPMLKDSVDFVVQGACISLAFILIQQNEVYEPKVAEVRKRFTELIETKNIEPAARFGAAIAQGIINAGGRNVTIGLTSLDGQLNKAACAGMLLFTQFWYWFPLAHFLSLSFKPTALIGVNKDLRVPVLEVPCTGRKSLFEYPPNIEVPVAQAPTKVATAVLSTTAKAQRHAKKAEGSAAEGSSGSAAAAPAAETMDVDGATAAAPKTPTKKTRRQGPETFTIDNLTRVLPYQESLVRWPTTARYLPVKQGRMSGILVLRDTTPDEPESLIESVIKAGPDDDFMDADDGANTVQPPEPFEYPFDNDRA</sequence>
<keyword evidence="1" id="KW-0647">Proteasome</keyword>
<dbReference type="Proteomes" id="UP001150603">
    <property type="component" value="Unassembled WGS sequence"/>
</dbReference>
<protein>
    <submittedName>
        <fullName evidence="1">Proteasome regulatory particle base subunit</fullName>
    </submittedName>
</protein>
<comment type="caution">
    <text evidence="1">The sequence shown here is derived from an EMBL/GenBank/DDBJ whole genome shotgun (WGS) entry which is preliminary data.</text>
</comment>
<evidence type="ECO:0000313" key="1">
    <source>
        <dbReference type="EMBL" id="KAJ1949973.1"/>
    </source>
</evidence>
<accession>A0ACC1JFG4</accession>
<reference evidence="1" key="1">
    <citation type="submission" date="2022-07" db="EMBL/GenBank/DDBJ databases">
        <title>Phylogenomic reconstructions and comparative analyses of Kickxellomycotina fungi.</title>
        <authorList>
            <person name="Reynolds N.K."/>
            <person name="Stajich J.E."/>
            <person name="Barry K."/>
            <person name="Grigoriev I.V."/>
            <person name="Crous P."/>
            <person name="Smith M.E."/>
        </authorList>
    </citation>
    <scope>NUCLEOTIDE SEQUENCE</scope>
    <source>
        <strain evidence="1">NRRL 5244</strain>
    </source>
</reference>
<gene>
    <name evidence="1" type="primary">RPN2_1</name>
    <name evidence="1" type="ORF">FBU59_000903</name>
</gene>
<evidence type="ECO:0000313" key="2">
    <source>
        <dbReference type="Proteomes" id="UP001150603"/>
    </source>
</evidence>
<feature type="non-terminal residue" evidence="1">
    <location>
        <position position="1"/>
    </location>
</feature>
<proteinExistence type="predicted"/>